<dbReference type="EMBL" id="MU277220">
    <property type="protein sequence ID" value="KAI0060245.1"/>
    <property type="molecule type" value="Genomic_DNA"/>
</dbReference>
<gene>
    <name evidence="1" type="ORF">BV25DRAFT_1917866</name>
</gene>
<reference evidence="1" key="2">
    <citation type="journal article" date="2022" name="New Phytol.">
        <title>Evolutionary transition to the ectomycorrhizal habit in the genomes of a hyperdiverse lineage of mushroom-forming fungi.</title>
        <authorList>
            <person name="Looney B."/>
            <person name="Miyauchi S."/>
            <person name="Morin E."/>
            <person name="Drula E."/>
            <person name="Courty P.E."/>
            <person name="Kohler A."/>
            <person name="Kuo A."/>
            <person name="LaButti K."/>
            <person name="Pangilinan J."/>
            <person name="Lipzen A."/>
            <person name="Riley R."/>
            <person name="Andreopoulos W."/>
            <person name="He G."/>
            <person name="Johnson J."/>
            <person name="Nolan M."/>
            <person name="Tritt A."/>
            <person name="Barry K.W."/>
            <person name="Grigoriev I.V."/>
            <person name="Nagy L.G."/>
            <person name="Hibbett D."/>
            <person name="Henrissat B."/>
            <person name="Matheny P.B."/>
            <person name="Labbe J."/>
            <person name="Martin F.M."/>
        </authorList>
    </citation>
    <scope>NUCLEOTIDE SEQUENCE</scope>
    <source>
        <strain evidence="1">HHB10654</strain>
    </source>
</reference>
<organism evidence="1 2">
    <name type="scientific">Artomyces pyxidatus</name>
    <dbReference type="NCBI Taxonomy" id="48021"/>
    <lineage>
        <taxon>Eukaryota</taxon>
        <taxon>Fungi</taxon>
        <taxon>Dikarya</taxon>
        <taxon>Basidiomycota</taxon>
        <taxon>Agaricomycotina</taxon>
        <taxon>Agaricomycetes</taxon>
        <taxon>Russulales</taxon>
        <taxon>Auriscalpiaceae</taxon>
        <taxon>Artomyces</taxon>
    </lineage>
</organism>
<proteinExistence type="predicted"/>
<sequence>MNYSSTPIISSTVMQPLPPLRLDTTLSGHGIKHAAVFQGAAVENVTPVRSPSHYYEDGTLVLQVGGKLYKLYVPVLRKRSRVFADMFTLPPTTPLEGTSDESPVILYGIIDSEFDCLMDFMWGSTLPEVEDPRPQAAVFFCSILKLSTLWDIPDGRAYAILHLNEYPDGWNVFRKLACAFQYRVSEWLPVALRTILSLPHSYIMGPQATDLGLPLFWKISYVRAEIDVVRKTLAYEAPPFAASLMCEAEDLCSVAWSTAWSDSFSKMLVHPDEPKSGRDVLQKLEEFIGSVPDLCEHCHALTVQAIKDSGNLIRGEEEIIEKTIESLQRGSIE</sequence>
<comment type="caution">
    <text evidence="1">The sequence shown here is derived from an EMBL/GenBank/DDBJ whole genome shotgun (WGS) entry which is preliminary data.</text>
</comment>
<accession>A0ACB8SUW0</accession>
<protein>
    <submittedName>
        <fullName evidence="1">Uncharacterized protein</fullName>
    </submittedName>
</protein>
<dbReference type="Proteomes" id="UP000814140">
    <property type="component" value="Unassembled WGS sequence"/>
</dbReference>
<keyword evidence="2" id="KW-1185">Reference proteome</keyword>
<evidence type="ECO:0000313" key="1">
    <source>
        <dbReference type="EMBL" id="KAI0060245.1"/>
    </source>
</evidence>
<name>A0ACB8SUW0_9AGAM</name>
<reference evidence="1" key="1">
    <citation type="submission" date="2021-03" db="EMBL/GenBank/DDBJ databases">
        <authorList>
            <consortium name="DOE Joint Genome Institute"/>
            <person name="Ahrendt S."/>
            <person name="Looney B.P."/>
            <person name="Miyauchi S."/>
            <person name="Morin E."/>
            <person name="Drula E."/>
            <person name="Courty P.E."/>
            <person name="Chicoki N."/>
            <person name="Fauchery L."/>
            <person name="Kohler A."/>
            <person name="Kuo A."/>
            <person name="Labutti K."/>
            <person name="Pangilinan J."/>
            <person name="Lipzen A."/>
            <person name="Riley R."/>
            <person name="Andreopoulos W."/>
            <person name="He G."/>
            <person name="Johnson J."/>
            <person name="Barry K.W."/>
            <person name="Grigoriev I.V."/>
            <person name="Nagy L."/>
            <person name="Hibbett D."/>
            <person name="Henrissat B."/>
            <person name="Matheny P.B."/>
            <person name="Labbe J."/>
            <person name="Martin F."/>
        </authorList>
    </citation>
    <scope>NUCLEOTIDE SEQUENCE</scope>
    <source>
        <strain evidence="1">HHB10654</strain>
    </source>
</reference>
<evidence type="ECO:0000313" key="2">
    <source>
        <dbReference type="Proteomes" id="UP000814140"/>
    </source>
</evidence>